<evidence type="ECO:0000313" key="1">
    <source>
        <dbReference type="EMBL" id="PJI84500.1"/>
    </source>
</evidence>
<reference evidence="1 2" key="1">
    <citation type="submission" date="2017-11" db="EMBL/GenBank/DDBJ databases">
        <title>Genomic Encyclopedia of Archaeal and Bacterial Type Strains, Phase II (KMG-II): From Individual Species to Whole Genera.</title>
        <authorList>
            <person name="Goeker M."/>
        </authorList>
    </citation>
    <scope>NUCLEOTIDE SEQUENCE [LARGE SCALE GENOMIC DNA]</scope>
    <source>
        <strain evidence="1 2">DSM 29128</strain>
    </source>
</reference>
<evidence type="ECO:0000313" key="2">
    <source>
        <dbReference type="Proteomes" id="UP000228531"/>
    </source>
</evidence>
<keyword evidence="2" id="KW-1185">Reference proteome</keyword>
<protein>
    <submittedName>
        <fullName evidence="1">Uncharacterized protein</fullName>
    </submittedName>
</protein>
<dbReference type="Proteomes" id="UP000228531">
    <property type="component" value="Unassembled WGS sequence"/>
</dbReference>
<dbReference type="AlphaFoldDB" id="A0A2M8W0Q5"/>
<dbReference type="RefSeq" id="WP_168769211.1">
    <property type="nucleotide sequence ID" value="NZ_PGTY01000004.1"/>
</dbReference>
<organism evidence="1 2">
    <name type="scientific">Yoonia maricola</name>
    <dbReference type="NCBI Taxonomy" id="420999"/>
    <lineage>
        <taxon>Bacteria</taxon>
        <taxon>Pseudomonadati</taxon>
        <taxon>Pseudomonadota</taxon>
        <taxon>Alphaproteobacteria</taxon>
        <taxon>Rhodobacterales</taxon>
        <taxon>Paracoccaceae</taxon>
        <taxon>Yoonia</taxon>
    </lineage>
</organism>
<sequence>MSETDAHLIAEIKPHRDGSVIHMKAGTCILSSETAGALHTRMFIEVHGMFD</sequence>
<proteinExistence type="predicted"/>
<comment type="caution">
    <text evidence="1">The sequence shown here is derived from an EMBL/GenBank/DDBJ whole genome shotgun (WGS) entry which is preliminary data.</text>
</comment>
<gene>
    <name evidence="1" type="ORF">BC777_3560</name>
</gene>
<accession>A0A2M8W0Q5</accession>
<name>A0A2M8W0Q5_9RHOB</name>
<dbReference type="EMBL" id="PGTY01000004">
    <property type="protein sequence ID" value="PJI84500.1"/>
    <property type="molecule type" value="Genomic_DNA"/>
</dbReference>